<accession>A0A1X7UPT9</accession>
<evidence type="ECO:0000313" key="1">
    <source>
        <dbReference type="EnsemblMetazoa" id="Aqu2.1.29534_001"/>
    </source>
</evidence>
<dbReference type="EnsemblMetazoa" id="Aqu2.1.29534_001">
    <property type="protein sequence ID" value="Aqu2.1.29534_001"/>
    <property type="gene ID" value="Aqu2.1.29534"/>
</dbReference>
<name>A0A1X7UPT9_AMPQE</name>
<reference evidence="1" key="1">
    <citation type="submission" date="2017-05" db="UniProtKB">
        <authorList>
            <consortium name="EnsemblMetazoa"/>
        </authorList>
    </citation>
    <scope>IDENTIFICATION</scope>
</reference>
<protein>
    <submittedName>
        <fullName evidence="1">Uncharacterized protein</fullName>
    </submittedName>
</protein>
<organism evidence="1">
    <name type="scientific">Amphimedon queenslandica</name>
    <name type="common">Sponge</name>
    <dbReference type="NCBI Taxonomy" id="400682"/>
    <lineage>
        <taxon>Eukaryota</taxon>
        <taxon>Metazoa</taxon>
        <taxon>Porifera</taxon>
        <taxon>Demospongiae</taxon>
        <taxon>Heteroscleromorpha</taxon>
        <taxon>Haplosclerida</taxon>
        <taxon>Niphatidae</taxon>
        <taxon>Amphimedon</taxon>
    </lineage>
</organism>
<proteinExistence type="predicted"/>
<dbReference type="InParanoid" id="A0A1X7UPT9"/>
<dbReference type="AlphaFoldDB" id="A0A1X7UPT9"/>
<sequence length="401" mass="45214">MSGDEERENGRKKKYNSFIRPSLSKYADEWKQTYGIEKDLVNLHQPEGYQSTACQIMDKSNAELLKIQSQVLYETPENVKSKDKDSGTREKECVTECIGACSVVTDHSLKNCQETVIEVSTSKREDNGHYRYPTREEKLEALWIKENGNVVKDHVHSSPGLPLVCQLMNTLRQALLLCSVSDETCQRPLLHVNSESDLAFIIMEGLKELACKNDQSAIDRLQHILKESLAISYEVVEEGGEDDDVSSYDAVQFLKALLDVIACMGRKRKNDTNELTFDKNSNNLRNSRRPALLDDNVIHKRYNIEIFNELVNSEIIGSTSEKKGREDMTALQLKFKEERVEGGILSAIAIKEGSLLLKEMKVFASTSATTSGRGGGGGKKKKMNKPRLTKQMYNLQISDCF</sequence>